<dbReference type="GO" id="GO:0016757">
    <property type="term" value="F:glycosyltransferase activity"/>
    <property type="evidence" value="ECO:0007669"/>
    <property type="project" value="InterPro"/>
</dbReference>
<feature type="domain" description="Glycosyl transferase family 1" evidence="1">
    <location>
        <begin position="218"/>
        <end position="377"/>
    </location>
</feature>
<dbReference type="InterPro" id="IPR001296">
    <property type="entry name" value="Glyco_trans_1"/>
</dbReference>
<dbReference type="PANTHER" id="PTHR12526:SF637">
    <property type="entry name" value="GLYCOSYLTRANSFERASE EPSF-RELATED"/>
    <property type="match status" value="1"/>
</dbReference>
<organism evidence="2 3">
    <name type="scientific">Rhodocytophaga rosea</name>
    <dbReference type="NCBI Taxonomy" id="2704465"/>
    <lineage>
        <taxon>Bacteria</taxon>
        <taxon>Pseudomonadati</taxon>
        <taxon>Bacteroidota</taxon>
        <taxon>Cytophagia</taxon>
        <taxon>Cytophagales</taxon>
        <taxon>Rhodocytophagaceae</taxon>
        <taxon>Rhodocytophaga</taxon>
    </lineage>
</organism>
<evidence type="ECO:0000313" key="3">
    <source>
        <dbReference type="Proteomes" id="UP000480178"/>
    </source>
</evidence>
<dbReference type="AlphaFoldDB" id="A0A6C0GR30"/>
<sequence>MKVLHINTFDTGGAAKSCLRLHQGLLEQNIDSKVMVLYKYSHLEQVYDFLPDYQQTLFKRIEGSFLYRRNKVIKSLKNKIYPGKVQSSPHTIYNILKHPLTQQADIIHLHWVARFLDYDSFFSVVNKPVVWTLHDMNPILGGYHYETDMLGMRPYDELEEVKNIKIKKKALQKVSNVSVVSPSYWLYQKSLQSALLGNFSNYYIPYGVDTNKFKPADKKKAREYFSLPQENKILLFIADSLTDPRKGYSYLVEALKQIDLRDTLLCTIGKGNIPPVDFPLKHLGYIASENELSLAFAAADIFITTSIEDNLPNTVLESLACGTPVVGFRIGGIPDMVIEGETGLLASPKNISELAERMQWLLKNAKERNEMGKKGRKLVEEKFTISTQADQYRNLYNLITVHK</sequence>
<dbReference type="Pfam" id="PF00534">
    <property type="entry name" value="Glycos_transf_1"/>
    <property type="match status" value="1"/>
</dbReference>
<dbReference type="SUPFAM" id="SSF53756">
    <property type="entry name" value="UDP-Glycosyltransferase/glycogen phosphorylase"/>
    <property type="match status" value="1"/>
</dbReference>
<dbReference type="KEGG" id="rhoz:GXP67_29785"/>
<dbReference type="RefSeq" id="WP_162446522.1">
    <property type="nucleotide sequence ID" value="NZ_CP048222.1"/>
</dbReference>
<name>A0A6C0GR30_9BACT</name>
<evidence type="ECO:0000313" key="2">
    <source>
        <dbReference type="EMBL" id="QHT70545.1"/>
    </source>
</evidence>
<keyword evidence="3" id="KW-1185">Reference proteome</keyword>
<protein>
    <submittedName>
        <fullName evidence="2">Glycosyltransferase</fullName>
    </submittedName>
</protein>
<dbReference type="Proteomes" id="UP000480178">
    <property type="component" value="Chromosome"/>
</dbReference>
<accession>A0A6C0GR30</accession>
<keyword evidence="2" id="KW-0808">Transferase</keyword>
<dbReference type="PANTHER" id="PTHR12526">
    <property type="entry name" value="GLYCOSYLTRANSFERASE"/>
    <property type="match status" value="1"/>
</dbReference>
<proteinExistence type="predicted"/>
<gene>
    <name evidence="2" type="ORF">GXP67_29785</name>
</gene>
<reference evidence="2 3" key="1">
    <citation type="submission" date="2020-01" db="EMBL/GenBank/DDBJ databases">
        <authorList>
            <person name="Kim M.K."/>
        </authorList>
    </citation>
    <scope>NUCLEOTIDE SEQUENCE [LARGE SCALE GENOMIC DNA]</scope>
    <source>
        <strain evidence="2 3">172606-1</strain>
    </source>
</reference>
<evidence type="ECO:0000259" key="1">
    <source>
        <dbReference type="Pfam" id="PF00534"/>
    </source>
</evidence>
<dbReference type="EMBL" id="CP048222">
    <property type="protein sequence ID" value="QHT70545.1"/>
    <property type="molecule type" value="Genomic_DNA"/>
</dbReference>
<dbReference type="Gene3D" id="3.40.50.2000">
    <property type="entry name" value="Glycogen Phosphorylase B"/>
    <property type="match status" value="2"/>
</dbReference>